<dbReference type="EMBL" id="CP095005">
    <property type="protein sequence ID" value="UOO96305.1"/>
    <property type="molecule type" value="Genomic_DNA"/>
</dbReference>
<dbReference type="RefSeq" id="WP_244704899.1">
    <property type="nucleotide sequence ID" value="NZ_BAAADN010000041.1"/>
</dbReference>
<dbReference type="GeneID" id="71761433"/>
<reference evidence="2" key="3">
    <citation type="submission" date="2023-12" db="EMBL/GenBank/DDBJ databases">
        <authorList>
            <person name="Sun Q."/>
            <person name="Inoue M."/>
        </authorList>
    </citation>
    <scope>NUCLEOTIDE SEQUENCE</scope>
    <source>
        <strain evidence="2">JCM 12289</strain>
    </source>
</reference>
<evidence type="ECO:0000256" key="1">
    <source>
        <dbReference type="SAM" id="Phobius"/>
    </source>
</evidence>
<dbReference type="EMBL" id="BAAADN010000041">
    <property type="protein sequence ID" value="GAA0468250.1"/>
    <property type="molecule type" value="Genomic_DNA"/>
</dbReference>
<gene>
    <name evidence="2" type="ORF">GCM10008985_26620</name>
    <name evidence="3" type="ORF">MUK72_06255</name>
</gene>
<keyword evidence="4" id="KW-1185">Reference proteome</keyword>
<dbReference type="Proteomes" id="UP000830542">
    <property type="component" value="Chromosome"/>
</dbReference>
<dbReference type="AlphaFoldDB" id="A0AAV3SJU5"/>
<evidence type="ECO:0000313" key="5">
    <source>
        <dbReference type="Proteomes" id="UP001500962"/>
    </source>
</evidence>
<protein>
    <submittedName>
        <fullName evidence="3">Metal-dependent hydrolase</fullName>
    </submittedName>
</protein>
<reference evidence="2" key="1">
    <citation type="journal article" date="2014" name="Int. J. Syst. Evol. Microbiol.">
        <title>Complete genome sequence of Corynebacterium casei LMG S-19264T (=DSM 44701T), isolated from a smear-ripened cheese.</title>
        <authorList>
            <consortium name="US DOE Joint Genome Institute (JGI-PGF)"/>
            <person name="Walter F."/>
            <person name="Albersmeier A."/>
            <person name="Kalinowski J."/>
            <person name="Ruckert C."/>
        </authorList>
    </citation>
    <scope>NUCLEOTIDE SEQUENCE</scope>
    <source>
        <strain evidence="2">JCM 12289</strain>
    </source>
</reference>
<dbReference type="KEGG" id="hdo:MUK72_06255"/>
<dbReference type="Pfam" id="PF04307">
    <property type="entry name" value="YdjM"/>
    <property type="match status" value="1"/>
</dbReference>
<keyword evidence="1" id="KW-0812">Transmembrane</keyword>
<evidence type="ECO:0000313" key="2">
    <source>
        <dbReference type="EMBL" id="GAA0468250.1"/>
    </source>
</evidence>
<proteinExistence type="predicted"/>
<reference evidence="3" key="2">
    <citation type="submission" date="2022-04" db="EMBL/GenBank/DDBJ databases">
        <title>Sequencing and genomic assembly of Halococcus dombrowskii.</title>
        <authorList>
            <person name="Lim S.W."/>
            <person name="MacLea K.S."/>
        </authorList>
    </citation>
    <scope>NUCLEOTIDE SEQUENCE</scope>
    <source>
        <strain evidence="3">H4</strain>
    </source>
</reference>
<feature type="transmembrane region" description="Helical" evidence="1">
    <location>
        <begin position="52"/>
        <end position="71"/>
    </location>
</feature>
<dbReference type="GO" id="GO:0016787">
    <property type="term" value="F:hydrolase activity"/>
    <property type="evidence" value="ECO:0007669"/>
    <property type="project" value="UniProtKB-KW"/>
</dbReference>
<name>A0AAV3SJU5_HALDO</name>
<dbReference type="Proteomes" id="UP001500962">
    <property type="component" value="Unassembled WGS sequence"/>
</dbReference>
<dbReference type="InterPro" id="IPR007404">
    <property type="entry name" value="YdjM-like"/>
</dbReference>
<sequence length="210" mass="22457">MPSTVVHCALAGLLAAGLLGDRFDGRAVAIVLAATIVPDLDVVAGFLIPGGHRSVLHTLLLPLAGAALLAYDTRIRKRSFVRQRWHARGVRVAWVSIAAVAFASIGLDLVAGGVNLFYPFHDQFYELSGELVLSNDRGLVQTFVEFGGDGGGEAARGSTEQVHINSGVDPTRGAESKTVERIFPVAQSGWQLLLLLTSGFVLTVRLWETR</sequence>
<evidence type="ECO:0000313" key="4">
    <source>
        <dbReference type="Proteomes" id="UP000830542"/>
    </source>
</evidence>
<evidence type="ECO:0000313" key="3">
    <source>
        <dbReference type="EMBL" id="UOO96305.1"/>
    </source>
</evidence>
<feature type="transmembrane region" description="Helical" evidence="1">
    <location>
        <begin position="189"/>
        <end position="207"/>
    </location>
</feature>
<accession>A0AAV3SJU5</accession>
<keyword evidence="3" id="KW-0378">Hydrolase</keyword>
<keyword evidence="1" id="KW-0472">Membrane</keyword>
<organism evidence="2 5">
    <name type="scientific">Halococcus dombrowskii</name>
    <dbReference type="NCBI Taxonomy" id="179637"/>
    <lineage>
        <taxon>Archaea</taxon>
        <taxon>Methanobacteriati</taxon>
        <taxon>Methanobacteriota</taxon>
        <taxon>Stenosarchaea group</taxon>
        <taxon>Halobacteria</taxon>
        <taxon>Halobacteriales</taxon>
        <taxon>Halococcaceae</taxon>
        <taxon>Halococcus</taxon>
    </lineage>
</organism>
<keyword evidence="1" id="KW-1133">Transmembrane helix</keyword>
<feature type="transmembrane region" description="Helical" evidence="1">
    <location>
        <begin position="92"/>
        <end position="118"/>
    </location>
</feature>